<evidence type="ECO:0000256" key="7">
    <source>
        <dbReference type="RuleBase" id="RU363032"/>
    </source>
</evidence>
<evidence type="ECO:0000256" key="1">
    <source>
        <dbReference type="ARBA" id="ARBA00004141"/>
    </source>
</evidence>
<evidence type="ECO:0000313" key="9">
    <source>
        <dbReference type="EMBL" id="SCZ81108.1"/>
    </source>
</evidence>
<dbReference type="EMBL" id="FMWK01000018">
    <property type="protein sequence ID" value="SCZ81108.1"/>
    <property type="molecule type" value="Genomic_DNA"/>
</dbReference>
<dbReference type="SUPFAM" id="SSF161098">
    <property type="entry name" value="MetI-like"/>
    <property type="match status" value="1"/>
</dbReference>
<dbReference type="Pfam" id="PF00528">
    <property type="entry name" value="BPD_transp_1"/>
    <property type="match status" value="1"/>
</dbReference>
<keyword evidence="5 7" id="KW-1133">Transmembrane helix</keyword>
<dbReference type="InterPro" id="IPR035906">
    <property type="entry name" value="MetI-like_sf"/>
</dbReference>
<dbReference type="GO" id="GO:0006865">
    <property type="term" value="P:amino acid transport"/>
    <property type="evidence" value="ECO:0007669"/>
    <property type="project" value="UniProtKB-KW"/>
</dbReference>
<evidence type="ECO:0000256" key="5">
    <source>
        <dbReference type="ARBA" id="ARBA00022989"/>
    </source>
</evidence>
<keyword evidence="4" id="KW-0029">Amino-acid transport</keyword>
<dbReference type="Proteomes" id="UP000199428">
    <property type="component" value="Unassembled WGS sequence"/>
</dbReference>
<feature type="transmembrane region" description="Helical" evidence="7">
    <location>
        <begin position="69"/>
        <end position="88"/>
    </location>
</feature>
<dbReference type="PANTHER" id="PTHR30614:SF20">
    <property type="entry name" value="GLUTAMINE TRANSPORT SYSTEM PERMEASE PROTEIN GLNP"/>
    <property type="match status" value="1"/>
</dbReference>
<dbReference type="InterPro" id="IPR000515">
    <property type="entry name" value="MetI-like"/>
</dbReference>
<dbReference type="GO" id="GO:0005886">
    <property type="term" value="C:plasma membrane"/>
    <property type="evidence" value="ECO:0007669"/>
    <property type="project" value="UniProtKB-SubCell"/>
</dbReference>
<gene>
    <name evidence="9" type="ORF">SAMN02910350_02638</name>
</gene>
<dbReference type="GO" id="GO:0055085">
    <property type="term" value="P:transmembrane transport"/>
    <property type="evidence" value="ECO:0007669"/>
    <property type="project" value="InterPro"/>
</dbReference>
<name>A0A1G5S4K7_PSEXY</name>
<organism evidence="9 10">
    <name type="scientific">Pseudobutyrivibrio xylanivorans</name>
    <dbReference type="NCBI Taxonomy" id="185007"/>
    <lineage>
        <taxon>Bacteria</taxon>
        <taxon>Bacillati</taxon>
        <taxon>Bacillota</taxon>
        <taxon>Clostridia</taxon>
        <taxon>Lachnospirales</taxon>
        <taxon>Lachnospiraceae</taxon>
        <taxon>Pseudobutyrivibrio</taxon>
    </lineage>
</organism>
<feature type="domain" description="ABC transmembrane type-1" evidence="8">
    <location>
        <begin position="28"/>
        <end position="231"/>
    </location>
</feature>
<dbReference type="PROSITE" id="PS50928">
    <property type="entry name" value="ABC_TM1"/>
    <property type="match status" value="1"/>
</dbReference>
<feature type="transmembrane region" description="Helical" evidence="7">
    <location>
        <begin position="23"/>
        <end position="48"/>
    </location>
</feature>
<keyword evidence="3 7" id="KW-0812">Transmembrane</keyword>
<dbReference type="CDD" id="cd06261">
    <property type="entry name" value="TM_PBP2"/>
    <property type="match status" value="1"/>
</dbReference>
<dbReference type="InterPro" id="IPR043429">
    <property type="entry name" value="ArtM/GltK/GlnP/TcyL/YhdX-like"/>
</dbReference>
<protein>
    <submittedName>
        <fullName evidence="9">Polar amino acid transport system permease protein</fullName>
    </submittedName>
</protein>
<keyword evidence="7" id="KW-0813">Transport</keyword>
<evidence type="ECO:0000256" key="2">
    <source>
        <dbReference type="ARBA" id="ARBA00010072"/>
    </source>
</evidence>
<evidence type="ECO:0000256" key="4">
    <source>
        <dbReference type="ARBA" id="ARBA00022970"/>
    </source>
</evidence>
<keyword evidence="6 7" id="KW-0472">Membrane</keyword>
<feature type="transmembrane region" description="Helical" evidence="7">
    <location>
        <begin position="209"/>
        <end position="231"/>
    </location>
</feature>
<accession>A0A1G5S4K7</accession>
<dbReference type="AlphaFoldDB" id="A0A1G5S4K7"/>
<comment type="subcellular location">
    <subcellularLocation>
        <location evidence="7">Cell membrane</location>
        <topology evidence="7">Multi-pass membrane protein</topology>
    </subcellularLocation>
    <subcellularLocation>
        <location evidence="1">Membrane</location>
        <topology evidence="1">Multi-pass membrane protein</topology>
    </subcellularLocation>
</comment>
<evidence type="ECO:0000256" key="6">
    <source>
        <dbReference type="ARBA" id="ARBA00023136"/>
    </source>
</evidence>
<evidence type="ECO:0000313" key="10">
    <source>
        <dbReference type="Proteomes" id="UP000199428"/>
    </source>
</evidence>
<evidence type="ECO:0000259" key="8">
    <source>
        <dbReference type="PROSITE" id="PS50928"/>
    </source>
</evidence>
<dbReference type="PANTHER" id="PTHR30614">
    <property type="entry name" value="MEMBRANE COMPONENT OF AMINO ACID ABC TRANSPORTER"/>
    <property type="match status" value="1"/>
</dbReference>
<proteinExistence type="inferred from homology"/>
<sequence length="243" mass="27147">MMWLSNFISDFKFVFLESERYKLIIEGLFVTLEITLFAVLIGIALGTVVASIRSTYDKNIESLKKRKNLGYYILCVCNVICKIYLTVIRGTPTVVQLLIAYFIVFATSNNDVQIAVFAFGINSGAYVAEIIRAGIMAVPEGQFEAGRSLGFNYVQTMFHIIIPQMVKNVLPALCNEFIVLIKETSIAGYIGITDLTKAGDLIRGRTFSAFLPLFGVAAIYLLLVLVLTYLVGKLERRLRANER</sequence>
<comment type="similarity">
    <text evidence="2">Belongs to the binding-protein-dependent transport system permease family. HisMQ subfamily.</text>
</comment>
<evidence type="ECO:0000256" key="3">
    <source>
        <dbReference type="ARBA" id="ARBA00022692"/>
    </source>
</evidence>
<dbReference type="Gene3D" id="1.10.3720.10">
    <property type="entry name" value="MetI-like"/>
    <property type="match status" value="1"/>
</dbReference>
<reference evidence="9 10" key="1">
    <citation type="submission" date="2016-10" db="EMBL/GenBank/DDBJ databases">
        <authorList>
            <person name="de Groot N.N."/>
        </authorList>
    </citation>
    <scope>NUCLEOTIDE SEQUENCE [LARGE SCALE GENOMIC DNA]</scope>
    <source>
        <strain evidence="9 10">DSM 10317</strain>
    </source>
</reference>